<keyword evidence="3" id="KW-1185">Reference proteome</keyword>
<dbReference type="CTD" id="20322668"/>
<dbReference type="GeneID" id="20322668"/>
<feature type="region of interest" description="Disordered" evidence="1">
    <location>
        <begin position="45"/>
        <end position="66"/>
    </location>
</feature>
<dbReference type="Proteomes" id="UP000054324">
    <property type="component" value="Unassembled WGS sequence"/>
</dbReference>
<evidence type="ECO:0000313" key="3">
    <source>
        <dbReference type="Proteomes" id="UP000054324"/>
    </source>
</evidence>
<gene>
    <name evidence="2" type="ORF">T265_08489</name>
</gene>
<protein>
    <submittedName>
        <fullName evidence="2">Uncharacterized protein</fullName>
    </submittedName>
</protein>
<reference evidence="2 3" key="1">
    <citation type="submission" date="2013-11" db="EMBL/GenBank/DDBJ databases">
        <title>Opisthorchis viverrini - life in the bile duct.</title>
        <authorList>
            <person name="Young N.D."/>
            <person name="Nagarajan N."/>
            <person name="Lin S.J."/>
            <person name="Korhonen P.K."/>
            <person name="Jex A.R."/>
            <person name="Hall R.S."/>
            <person name="Safavi-Hemami H."/>
            <person name="Kaewkong W."/>
            <person name="Bertrand D."/>
            <person name="Gao S."/>
            <person name="Seet Q."/>
            <person name="Wongkham S."/>
            <person name="Teh B.T."/>
            <person name="Wongkham C."/>
            <person name="Intapan P.M."/>
            <person name="Maleewong W."/>
            <person name="Yang X."/>
            <person name="Hu M."/>
            <person name="Wang Z."/>
            <person name="Hofmann A."/>
            <person name="Sternberg P.W."/>
            <person name="Tan P."/>
            <person name="Wang J."/>
            <person name="Gasser R.B."/>
        </authorList>
    </citation>
    <scope>NUCLEOTIDE SEQUENCE [LARGE SCALE GENOMIC DNA]</scope>
</reference>
<name>A0A074ZK17_OPIVI</name>
<dbReference type="AlphaFoldDB" id="A0A074ZK17"/>
<dbReference type="EMBL" id="KL596840">
    <property type="protein sequence ID" value="KER23680.1"/>
    <property type="molecule type" value="Genomic_DNA"/>
</dbReference>
<sequence>MSFIEQDKRDKVILLTSTAKHGVKRQRREALVQSFSKKRILIRRTLGKPNLTNPTSQGEDKRITLP</sequence>
<evidence type="ECO:0000313" key="2">
    <source>
        <dbReference type="EMBL" id="KER23680.1"/>
    </source>
</evidence>
<dbReference type="RefSeq" id="XP_009172567.1">
    <property type="nucleotide sequence ID" value="XM_009174303.1"/>
</dbReference>
<dbReference type="KEGG" id="ovi:T265_08489"/>
<proteinExistence type="predicted"/>
<organism evidence="2 3">
    <name type="scientific">Opisthorchis viverrini</name>
    <name type="common">Southeast Asian liver fluke</name>
    <dbReference type="NCBI Taxonomy" id="6198"/>
    <lineage>
        <taxon>Eukaryota</taxon>
        <taxon>Metazoa</taxon>
        <taxon>Spiralia</taxon>
        <taxon>Lophotrochozoa</taxon>
        <taxon>Platyhelminthes</taxon>
        <taxon>Trematoda</taxon>
        <taxon>Digenea</taxon>
        <taxon>Opisthorchiida</taxon>
        <taxon>Opisthorchiata</taxon>
        <taxon>Opisthorchiidae</taxon>
        <taxon>Opisthorchis</taxon>
    </lineage>
</organism>
<accession>A0A074ZK17</accession>
<evidence type="ECO:0000256" key="1">
    <source>
        <dbReference type="SAM" id="MobiDB-lite"/>
    </source>
</evidence>